<dbReference type="AlphaFoldDB" id="A0AAD3SY41"/>
<sequence>MMESTSSAIFSDSILTRRDAITDHANLTRFFLINQAEEALFGDLGEQPESSVGFRGRPDVEHRRPHNFAPWWPGTTG</sequence>
<gene>
    <name evidence="2" type="ORF">Nepgr_021394</name>
</gene>
<comment type="caution">
    <text evidence="2">The sequence shown here is derived from an EMBL/GenBank/DDBJ whole genome shotgun (WGS) entry which is preliminary data.</text>
</comment>
<name>A0AAD3SY41_NEPGR</name>
<dbReference type="Proteomes" id="UP001279734">
    <property type="component" value="Unassembled WGS sequence"/>
</dbReference>
<evidence type="ECO:0000256" key="1">
    <source>
        <dbReference type="SAM" id="MobiDB-lite"/>
    </source>
</evidence>
<feature type="region of interest" description="Disordered" evidence="1">
    <location>
        <begin position="44"/>
        <end position="77"/>
    </location>
</feature>
<reference evidence="2" key="1">
    <citation type="submission" date="2023-05" db="EMBL/GenBank/DDBJ databases">
        <title>Nepenthes gracilis genome sequencing.</title>
        <authorList>
            <person name="Fukushima K."/>
        </authorList>
    </citation>
    <scope>NUCLEOTIDE SEQUENCE</scope>
    <source>
        <strain evidence="2">SING2019-196</strain>
    </source>
</reference>
<accession>A0AAD3SY41</accession>
<evidence type="ECO:0000313" key="3">
    <source>
        <dbReference type="Proteomes" id="UP001279734"/>
    </source>
</evidence>
<evidence type="ECO:0000313" key="2">
    <source>
        <dbReference type="EMBL" id="GMH19553.1"/>
    </source>
</evidence>
<proteinExistence type="predicted"/>
<protein>
    <submittedName>
        <fullName evidence="2">Uncharacterized protein</fullName>
    </submittedName>
</protein>
<dbReference type="EMBL" id="BSYO01000020">
    <property type="protein sequence ID" value="GMH19553.1"/>
    <property type="molecule type" value="Genomic_DNA"/>
</dbReference>
<organism evidence="2 3">
    <name type="scientific">Nepenthes gracilis</name>
    <name type="common">Slender pitcher plant</name>
    <dbReference type="NCBI Taxonomy" id="150966"/>
    <lineage>
        <taxon>Eukaryota</taxon>
        <taxon>Viridiplantae</taxon>
        <taxon>Streptophyta</taxon>
        <taxon>Embryophyta</taxon>
        <taxon>Tracheophyta</taxon>
        <taxon>Spermatophyta</taxon>
        <taxon>Magnoliopsida</taxon>
        <taxon>eudicotyledons</taxon>
        <taxon>Gunneridae</taxon>
        <taxon>Pentapetalae</taxon>
        <taxon>Caryophyllales</taxon>
        <taxon>Nepenthaceae</taxon>
        <taxon>Nepenthes</taxon>
    </lineage>
</organism>
<keyword evidence="3" id="KW-1185">Reference proteome</keyword>